<dbReference type="Pfam" id="PF07690">
    <property type="entry name" value="MFS_1"/>
    <property type="match status" value="1"/>
</dbReference>
<feature type="transmembrane region" description="Helical" evidence="8">
    <location>
        <begin position="392"/>
        <end position="413"/>
    </location>
</feature>
<feature type="transmembrane region" description="Helical" evidence="8">
    <location>
        <begin position="12"/>
        <end position="29"/>
    </location>
</feature>
<keyword evidence="5 8" id="KW-0472">Membrane</keyword>
<protein>
    <recommendedName>
        <fullName evidence="11">Major facilitator superfamily (MFS) profile domain-containing protein</fullName>
    </recommendedName>
</protein>
<dbReference type="CDD" id="cd17328">
    <property type="entry name" value="MFS_spinster_like"/>
    <property type="match status" value="1"/>
</dbReference>
<gene>
    <name evidence="9" type="ORF">CEUSTIGMA_g2459.t1</name>
</gene>
<keyword evidence="4 8" id="KW-1133">Transmembrane helix</keyword>
<feature type="transmembrane region" description="Helical" evidence="8">
    <location>
        <begin position="209"/>
        <end position="232"/>
    </location>
</feature>
<name>A0A250WVY8_9CHLO</name>
<feature type="transmembrane region" description="Helical" evidence="8">
    <location>
        <begin position="286"/>
        <end position="307"/>
    </location>
</feature>
<dbReference type="Pfam" id="PF03137">
    <property type="entry name" value="OATP"/>
    <property type="match status" value="1"/>
</dbReference>
<evidence type="ECO:0000256" key="1">
    <source>
        <dbReference type="ARBA" id="ARBA00004141"/>
    </source>
</evidence>
<evidence type="ECO:0000256" key="8">
    <source>
        <dbReference type="SAM" id="Phobius"/>
    </source>
</evidence>
<evidence type="ECO:0000256" key="4">
    <source>
        <dbReference type="ARBA" id="ARBA00022989"/>
    </source>
</evidence>
<reference evidence="9 10" key="1">
    <citation type="submission" date="2017-08" db="EMBL/GenBank/DDBJ databases">
        <title>Acidophilic green algal genome provides insights into adaptation to an acidic environment.</title>
        <authorList>
            <person name="Hirooka S."/>
            <person name="Hirose Y."/>
            <person name="Kanesaki Y."/>
            <person name="Higuchi S."/>
            <person name="Fujiwara T."/>
            <person name="Onuma R."/>
            <person name="Era A."/>
            <person name="Ohbayashi R."/>
            <person name="Uzuka A."/>
            <person name="Nozaki H."/>
            <person name="Yoshikawa H."/>
            <person name="Miyagishima S.Y."/>
        </authorList>
    </citation>
    <scope>NUCLEOTIDE SEQUENCE [LARGE SCALE GENOMIC DNA]</scope>
    <source>
        <strain evidence="9 10">NIES-2499</strain>
    </source>
</reference>
<feature type="transmembrane region" description="Helical" evidence="8">
    <location>
        <begin position="95"/>
        <end position="114"/>
    </location>
</feature>
<dbReference type="InterPro" id="IPR036259">
    <property type="entry name" value="MFS_trans_sf"/>
</dbReference>
<keyword evidence="10" id="KW-1185">Reference proteome</keyword>
<dbReference type="InterPro" id="IPR004156">
    <property type="entry name" value="OATP"/>
</dbReference>
<feature type="transmembrane region" description="Helical" evidence="8">
    <location>
        <begin position="153"/>
        <end position="172"/>
    </location>
</feature>
<evidence type="ECO:0000256" key="5">
    <source>
        <dbReference type="ARBA" id="ARBA00023136"/>
    </source>
</evidence>
<dbReference type="Gene3D" id="1.20.1250.20">
    <property type="entry name" value="MFS general substrate transporter like domains"/>
    <property type="match status" value="1"/>
</dbReference>
<comment type="caution">
    <text evidence="9">The sequence shown here is derived from an EMBL/GenBank/DDBJ whole genome shotgun (WGS) entry which is preliminary data.</text>
</comment>
<keyword evidence="2" id="KW-0813">Transport</keyword>
<accession>A0A250WVY8</accession>
<dbReference type="GO" id="GO:0016020">
    <property type="term" value="C:membrane"/>
    <property type="evidence" value="ECO:0007669"/>
    <property type="project" value="UniProtKB-SubCell"/>
</dbReference>
<evidence type="ECO:0000256" key="7">
    <source>
        <dbReference type="ARBA" id="ARBA00024338"/>
    </source>
</evidence>
<organism evidence="9 10">
    <name type="scientific">Chlamydomonas eustigma</name>
    <dbReference type="NCBI Taxonomy" id="1157962"/>
    <lineage>
        <taxon>Eukaryota</taxon>
        <taxon>Viridiplantae</taxon>
        <taxon>Chlorophyta</taxon>
        <taxon>core chlorophytes</taxon>
        <taxon>Chlorophyceae</taxon>
        <taxon>CS clade</taxon>
        <taxon>Chlamydomonadales</taxon>
        <taxon>Chlamydomonadaceae</taxon>
        <taxon>Chlamydomonas</taxon>
    </lineage>
</organism>
<evidence type="ECO:0008006" key="11">
    <source>
        <dbReference type="Google" id="ProtNLM"/>
    </source>
</evidence>
<feature type="transmembrane region" description="Helical" evidence="8">
    <location>
        <begin position="344"/>
        <end position="371"/>
    </location>
</feature>
<evidence type="ECO:0000256" key="6">
    <source>
        <dbReference type="ARBA" id="ARBA00023157"/>
    </source>
</evidence>
<dbReference type="PANTHER" id="PTHR23505">
    <property type="entry name" value="SPINSTER"/>
    <property type="match status" value="1"/>
</dbReference>
<dbReference type="SUPFAM" id="SSF103473">
    <property type="entry name" value="MFS general substrate transporter"/>
    <property type="match status" value="1"/>
</dbReference>
<keyword evidence="3 8" id="KW-0812">Transmembrane</keyword>
<evidence type="ECO:0000313" key="9">
    <source>
        <dbReference type="EMBL" id="GAX75013.1"/>
    </source>
</evidence>
<sequence length="457" mass="48717">MLPEQKVPRWFTPLRLLIIFCATNLFVYLDRGLIASNGVNGSPPSEQFPEGSGIQGAFHLTYFQDGLLPAAFMIGLLISSPIFAEACKTANAFRLLALGMGVWTLACLGCAAAPNFGILMLSRALVGVGEASFVSLAAPFIDDWAPPKAKSQWFAAFYLCIPVGFAMGYIVATAQPLRLQGSEDKAHAPRGTLSALQQFWHDVKTIGSLPVWLCLASGQTCYVAVLGVFAFWGPQAGRQLFFSDKDAQSASAADLAFGGVTVLTGVMGSLAGGVALDRMGSTLRNASSLCAASNFIGFILVVTAFSATKTFTSFMVVFGMGQFALFCLQAPVAVMGMWCVPANLRPLCISLITVCIHAFGDVPSPPLLGLIQAKLSQGMSAQEGAQQWRLSMSLISMLLLASGCLFVLGAWLATPATDFRVKEREKRTNEGVEGVHQAEIGDEDDVSQLLLRENPAF</sequence>
<feature type="transmembrane region" description="Helical" evidence="8">
    <location>
        <begin position="253"/>
        <end position="274"/>
    </location>
</feature>
<dbReference type="PANTHER" id="PTHR23505:SF79">
    <property type="entry name" value="PROTEIN SPINSTER"/>
    <property type="match status" value="1"/>
</dbReference>
<dbReference type="OrthoDB" id="6770063at2759"/>
<feature type="transmembrane region" description="Helical" evidence="8">
    <location>
        <begin position="66"/>
        <end position="83"/>
    </location>
</feature>
<evidence type="ECO:0000256" key="2">
    <source>
        <dbReference type="ARBA" id="ARBA00022448"/>
    </source>
</evidence>
<comment type="subcellular location">
    <subcellularLocation>
        <location evidence="1">Membrane</location>
        <topology evidence="1">Multi-pass membrane protein</topology>
    </subcellularLocation>
</comment>
<feature type="transmembrane region" description="Helical" evidence="8">
    <location>
        <begin position="314"/>
        <end position="338"/>
    </location>
</feature>
<dbReference type="STRING" id="1157962.A0A250WVY8"/>
<dbReference type="InterPro" id="IPR044770">
    <property type="entry name" value="MFS_spinster-like"/>
</dbReference>
<dbReference type="Proteomes" id="UP000232323">
    <property type="component" value="Unassembled WGS sequence"/>
</dbReference>
<evidence type="ECO:0000313" key="10">
    <source>
        <dbReference type="Proteomes" id="UP000232323"/>
    </source>
</evidence>
<dbReference type="InterPro" id="IPR011701">
    <property type="entry name" value="MFS"/>
</dbReference>
<evidence type="ECO:0000256" key="3">
    <source>
        <dbReference type="ARBA" id="ARBA00022692"/>
    </source>
</evidence>
<dbReference type="AlphaFoldDB" id="A0A250WVY8"/>
<keyword evidence="6" id="KW-1015">Disulfide bond</keyword>
<dbReference type="EMBL" id="BEGY01000010">
    <property type="protein sequence ID" value="GAX75013.1"/>
    <property type="molecule type" value="Genomic_DNA"/>
</dbReference>
<proteinExistence type="inferred from homology"/>
<dbReference type="GO" id="GO:0022857">
    <property type="term" value="F:transmembrane transporter activity"/>
    <property type="evidence" value="ECO:0007669"/>
    <property type="project" value="InterPro"/>
</dbReference>
<comment type="similarity">
    <text evidence="7">Belongs to the major facilitator superfamily. Spinster (TC 2.A.1.49) family.</text>
</comment>